<dbReference type="InterPro" id="IPR050164">
    <property type="entry name" value="Peptidase_C19"/>
</dbReference>
<dbReference type="PANTHER" id="PTHR24006">
    <property type="entry name" value="UBIQUITIN CARBOXYL-TERMINAL HYDROLASE"/>
    <property type="match status" value="1"/>
</dbReference>
<feature type="region of interest" description="Disordered" evidence="1">
    <location>
        <begin position="100"/>
        <end position="129"/>
    </location>
</feature>
<evidence type="ECO:0000259" key="2">
    <source>
        <dbReference type="PROSITE" id="PS50235"/>
    </source>
</evidence>
<dbReference type="InterPro" id="IPR038765">
    <property type="entry name" value="Papain-like_cys_pep_sf"/>
</dbReference>
<dbReference type="VEuPathDB" id="TriTrypDB:LpyrH10_04_3850"/>
<dbReference type="EMBL" id="LGTL01000004">
    <property type="protein sequence ID" value="KPA83137.1"/>
    <property type="molecule type" value="Genomic_DNA"/>
</dbReference>
<dbReference type="GO" id="GO:0016579">
    <property type="term" value="P:protein deubiquitination"/>
    <property type="evidence" value="ECO:0007669"/>
    <property type="project" value="InterPro"/>
</dbReference>
<feature type="region of interest" description="Disordered" evidence="1">
    <location>
        <begin position="49"/>
        <end position="81"/>
    </location>
</feature>
<dbReference type="AlphaFoldDB" id="A0A0M9G641"/>
<dbReference type="RefSeq" id="XP_015661577.1">
    <property type="nucleotide sequence ID" value="XM_015799975.1"/>
</dbReference>
<dbReference type="Proteomes" id="UP000037923">
    <property type="component" value="Unassembled WGS sequence"/>
</dbReference>
<protein>
    <submittedName>
        <fullName evidence="3">Putative ubiquitin hydrolase putativecysteine peptidase Clan CA family C19</fullName>
    </submittedName>
</protein>
<feature type="compositionally biased region" description="Polar residues" evidence="1">
    <location>
        <begin position="100"/>
        <end position="112"/>
    </location>
</feature>
<dbReference type="CDD" id="cd02257">
    <property type="entry name" value="Peptidase_C19"/>
    <property type="match status" value="1"/>
</dbReference>
<organism evidence="3 4">
    <name type="scientific">Leptomonas pyrrhocoris</name>
    <name type="common">Firebug parasite</name>
    <dbReference type="NCBI Taxonomy" id="157538"/>
    <lineage>
        <taxon>Eukaryota</taxon>
        <taxon>Discoba</taxon>
        <taxon>Euglenozoa</taxon>
        <taxon>Kinetoplastea</taxon>
        <taxon>Metakinetoplastina</taxon>
        <taxon>Trypanosomatida</taxon>
        <taxon>Trypanosomatidae</taxon>
        <taxon>Leishmaniinae</taxon>
        <taxon>Leptomonas</taxon>
    </lineage>
</organism>
<dbReference type="GO" id="GO:0005634">
    <property type="term" value="C:nucleus"/>
    <property type="evidence" value="ECO:0007669"/>
    <property type="project" value="TreeGrafter"/>
</dbReference>
<evidence type="ECO:0000313" key="4">
    <source>
        <dbReference type="Proteomes" id="UP000037923"/>
    </source>
</evidence>
<gene>
    <name evidence="3" type="ORF">ABB37_02835</name>
</gene>
<keyword evidence="4" id="KW-1185">Reference proteome</keyword>
<dbReference type="InterPro" id="IPR028889">
    <property type="entry name" value="USP"/>
</dbReference>
<comment type="caution">
    <text evidence="3">The sequence shown here is derived from an EMBL/GenBank/DDBJ whole genome shotgun (WGS) entry which is preliminary data.</text>
</comment>
<dbReference type="GO" id="GO:0005829">
    <property type="term" value="C:cytosol"/>
    <property type="evidence" value="ECO:0007669"/>
    <property type="project" value="TreeGrafter"/>
</dbReference>
<dbReference type="GO" id="GO:0004843">
    <property type="term" value="F:cysteine-type deubiquitinase activity"/>
    <property type="evidence" value="ECO:0007669"/>
    <property type="project" value="InterPro"/>
</dbReference>
<dbReference type="RefSeq" id="XP_015661576.1">
    <property type="nucleotide sequence ID" value="XM_015799974.1"/>
</dbReference>
<keyword evidence="3" id="KW-0378">Hydrolase</keyword>
<evidence type="ECO:0000256" key="1">
    <source>
        <dbReference type="SAM" id="MobiDB-lite"/>
    </source>
</evidence>
<dbReference type="InterPro" id="IPR001394">
    <property type="entry name" value="Peptidase_C19_UCH"/>
</dbReference>
<accession>A0A0M9G641</accession>
<dbReference type="SUPFAM" id="SSF54001">
    <property type="entry name" value="Cysteine proteinases"/>
    <property type="match status" value="1"/>
</dbReference>
<reference evidence="3 4" key="1">
    <citation type="submission" date="2015-07" db="EMBL/GenBank/DDBJ databases">
        <title>High-quality genome of monoxenous trypanosomatid Leptomonas pyrrhocoris.</title>
        <authorList>
            <person name="Flegontov P."/>
            <person name="Butenko A."/>
            <person name="Firsov S."/>
            <person name="Vlcek C."/>
            <person name="Logacheva M.D."/>
            <person name="Field M."/>
            <person name="Filatov D."/>
            <person name="Flegontova O."/>
            <person name="Gerasimov E."/>
            <person name="Jackson A.P."/>
            <person name="Kelly S."/>
            <person name="Opperdoes F."/>
            <person name="O'Reilly A."/>
            <person name="Votypka J."/>
            <person name="Yurchenko V."/>
            <person name="Lukes J."/>
        </authorList>
    </citation>
    <scope>NUCLEOTIDE SEQUENCE [LARGE SCALE GENOMIC DNA]</scope>
    <source>
        <strain evidence="3">H10</strain>
    </source>
</reference>
<dbReference type="OMA" id="PRNEMFM"/>
<dbReference type="OrthoDB" id="292964at2759"/>
<name>A0A0M9G641_LEPPY</name>
<dbReference type="Gene3D" id="3.90.70.10">
    <property type="entry name" value="Cysteine proteinases"/>
    <property type="match status" value="2"/>
</dbReference>
<evidence type="ECO:0000313" key="3">
    <source>
        <dbReference type="EMBL" id="KPA83137.1"/>
    </source>
</evidence>
<dbReference type="Pfam" id="PF00443">
    <property type="entry name" value="UCH"/>
    <property type="match status" value="1"/>
</dbReference>
<feature type="domain" description="USP" evidence="2">
    <location>
        <begin position="480"/>
        <end position="979"/>
    </location>
</feature>
<sequence length="979" mass="107214">MSCYCVEEVDLNIFRGVFTEQWLNGKKHDNCQEALFFCTTCGPPVLQDGIRSTANGTKHHSHPTSAGQTPDKKANSSKSRLGSTLKKIFLPSKNASKTDLSAMTSKSVSSTPLREHSTRLISAEEEELPTTPRTEKELYLCVTCGCCYCRDHACDHHYSRRDRPGTGSEDPDAPDKGYPYHSFFIGVPSYVSTHPSHALPETSWGLLFPTVTVPEIECGTVDLTKPMPFYTNFEEICDASAACGGGGNAHSTSSFGAGGHSFSRGRNSATSSPGHTRVLSTLGSSGFFDNNGSPLFQQKTTSFVSLRDDVPEKTLLSPLDPGTGLLSPPSFYSSPAENWSYLMFCAKCADRQAVRLQGKSCDNDVSRQAHLRRLGQLTALLSYFFLRGVRLELTPEFEVYTAQKRAQQVERQRQLQRGYRSGEMQRVAKSTEAGATDLHQLKSSSTIASSPTLANTHLATGIGLLSRTETDHVITRASICGFSNTSYLCYMNSVVQCLLRCRHFTRPLLLLESGASPGKLTSSMVHLVRHVSHQTYQDVRNGAVYAYVRALHSQVNHINSLFAEDEQQDAQEFLITLLNGIEDEFNKAKVPGQKAEARRVSFESTLVSEVSCLQCKHRVPRSEMFMSLSIPIEKSIEEGVASLFTTATLTGKDRYACEECFKKLSGKEQEAHNALAAAQAEAEKKAKVEGKKLTAEERAKRVYANSLYREAEVHTSISHLGGSLAVHLLRFHYDIEAQDFIKNLSPVKVSLTLDLTPYASKQVLEAYKHIDKVELLLRRFPTASTRSVATYLVAANNDVKAATKRMVDDGLGVLDVHSRANSSFGGGGGRGCLSPNGKGDAAFTDEVIGSNMDGSSLSSVSLTPISAAALSKDKTDGSISARAAARRSNSAGTAASILAITREDFDPFGERRAPMASLVRHLVGIVAHRGSLHGGHYVAYVRHATRPHVWFRCDDEDIDVVEESYVLDHESEVYLAFYE</sequence>
<proteinExistence type="predicted"/>
<dbReference type="GeneID" id="26903126"/>
<dbReference type="PROSITE" id="PS50235">
    <property type="entry name" value="USP_3"/>
    <property type="match status" value="1"/>
</dbReference>
<dbReference type="EMBL" id="LGTL01000004">
    <property type="protein sequence ID" value="KPA83138.1"/>
    <property type="molecule type" value="Genomic_DNA"/>
</dbReference>